<dbReference type="AlphaFoldDB" id="A0A5J4S7B6"/>
<dbReference type="SUPFAM" id="SSF53335">
    <property type="entry name" value="S-adenosyl-L-methionine-dependent methyltransferases"/>
    <property type="match status" value="1"/>
</dbReference>
<protein>
    <recommendedName>
        <fullName evidence="1">Methyltransferase type 11 domain-containing protein</fullName>
    </recommendedName>
</protein>
<evidence type="ECO:0000313" key="2">
    <source>
        <dbReference type="EMBL" id="KAA6341728.1"/>
    </source>
</evidence>
<dbReference type="InterPro" id="IPR029063">
    <property type="entry name" value="SAM-dependent_MTases_sf"/>
</dbReference>
<dbReference type="Pfam" id="PF08241">
    <property type="entry name" value="Methyltransf_11"/>
    <property type="match status" value="1"/>
</dbReference>
<feature type="domain" description="Methyltransferase type 11" evidence="1">
    <location>
        <begin position="138"/>
        <end position="185"/>
    </location>
</feature>
<comment type="caution">
    <text evidence="2">The sequence shown here is derived from an EMBL/GenBank/DDBJ whole genome shotgun (WGS) entry which is preliminary data.</text>
</comment>
<proteinExistence type="predicted"/>
<dbReference type="InterPro" id="IPR013216">
    <property type="entry name" value="Methyltransf_11"/>
</dbReference>
<dbReference type="CDD" id="cd02440">
    <property type="entry name" value="AdoMet_MTases"/>
    <property type="match status" value="1"/>
</dbReference>
<name>A0A5J4S7B6_9ZZZZ</name>
<dbReference type="GO" id="GO:0008757">
    <property type="term" value="F:S-adenosylmethionine-dependent methyltransferase activity"/>
    <property type="evidence" value="ECO:0007669"/>
    <property type="project" value="InterPro"/>
</dbReference>
<sequence>MIKQVIKKILPNTVIRILRMLIRRFKTFFHKGERYVCPFCNYSSKDLSPIGIDNFILKEKQIIGGGKRLGGCYKCGSSDRERLIYIYLKEKMRLFSDKNKSILHIAPESLLSKKLLEFNFSEYVCGDLFPEGYSNYVKKIDILDIPYIDNTFDLIICNHVLEHIINDLDAMKELRRVLKLGGQAILQVPISKNSPHTFEDFSITDFKQRESVFGQGDHVRIYGQDYIKRLESSGFKVTKVNISDEFIKYGVNVDEDIFVCQK</sequence>
<reference evidence="2" key="1">
    <citation type="submission" date="2019-03" db="EMBL/GenBank/DDBJ databases">
        <title>Single cell metagenomics reveals metabolic interactions within the superorganism composed of flagellate Streblomastix strix and complex community of Bacteroidetes bacteria on its surface.</title>
        <authorList>
            <person name="Treitli S.C."/>
            <person name="Kolisko M."/>
            <person name="Husnik F."/>
            <person name="Keeling P."/>
            <person name="Hampl V."/>
        </authorList>
    </citation>
    <scope>NUCLEOTIDE SEQUENCE</scope>
    <source>
        <strain evidence="2">STM</strain>
    </source>
</reference>
<organism evidence="2">
    <name type="scientific">termite gut metagenome</name>
    <dbReference type="NCBI Taxonomy" id="433724"/>
    <lineage>
        <taxon>unclassified sequences</taxon>
        <taxon>metagenomes</taxon>
        <taxon>organismal metagenomes</taxon>
    </lineage>
</organism>
<gene>
    <name evidence="2" type="ORF">EZS27_010478</name>
</gene>
<evidence type="ECO:0000259" key="1">
    <source>
        <dbReference type="Pfam" id="PF08241"/>
    </source>
</evidence>
<accession>A0A5J4S7B6</accession>
<dbReference type="Gene3D" id="3.40.50.150">
    <property type="entry name" value="Vaccinia Virus protein VP39"/>
    <property type="match status" value="1"/>
</dbReference>
<dbReference type="EMBL" id="SNRY01000369">
    <property type="protein sequence ID" value="KAA6341728.1"/>
    <property type="molecule type" value="Genomic_DNA"/>
</dbReference>